<evidence type="ECO:0000259" key="11">
    <source>
        <dbReference type="PROSITE" id="PS50006"/>
    </source>
</evidence>
<keyword evidence="7 10" id="KW-1133">Transmembrane helix</keyword>
<keyword evidence="14" id="KW-1185">Reference proteome</keyword>
<protein>
    <submittedName>
        <fullName evidence="13">ABC transporter ATP-binding protein</fullName>
    </submittedName>
</protein>
<proteinExistence type="predicted"/>
<evidence type="ECO:0000313" key="13">
    <source>
        <dbReference type="EMBL" id="ODR06094.1"/>
    </source>
</evidence>
<feature type="region of interest" description="Disordered" evidence="9">
    <location>
        <begin position="588"/>
        <end position="613"/>
    </location>
</feature>
<evidence type="ECO:0000259" key="12">
    <source>
        <dbReference type="PROSITE" id="PS50893"/>
    </source>
</evidence>
<dbReference type="InterPro" id="IPR050352">
    <property type="entry name" value="ABCG_transporters"/>
</dbReference>
<evidence type="ECO:0000256" key="5">
    <source>
        <dbReference type="ARBA" id="ARBA00022741"/>
    </source>
</evidence>
<dbReference type="SUPFAM" id="SSF52540">
    <property type="entry name" value="P-loop containing nucleoside triphosphate hydrolases"/>
    <property type="match status" value="1"/>
</dbReference>
<dbReference type="Proteomes" id="UP000094224">
    <property type="component" value="Unassembled WGS sequence"/>
</dbReference>
<dbReference type="Pfam" id="PF00005">
    <property type="entry name" value="ABC_tran"/>
    <property type="match status" value="1"/>
</dbReference>
<accession>A0A1E3SVE3</accession>
<dbReference type="GO" id="GO:0005524">
    <property type="term" value="F:ATP binding"/>
    <property type="evidence" value="ECO:0007669"/>
    <property type="project" value="UniProtKB-KW"/>
</dbReference>
<dbReference type="InterPro" id="IPR013525">
    <property type="entry name" value="ABC2_TM"/>
</dbReference>
<dbReference type="InterPro" id="IPR008984">
    <property type="entry name" value="SMAD_FHA_dom_sf"/>
</dbReference>
<evidence type="ECO:0000256" key="4">
    <source>
        <dbReference type="ARBA" id="ARBA00022692"/>
    </source>
</evidence>
<dbReference type="PANTHER" id="PTHR48041">
    <property type="entry name" value="ABC TRANSPORTER G FAMILY MEMBER 28"/>
    <property type="match status" value="1"/>
</dbReference>
<dbReference type="Pfam" id="PF00498">
    <property type="entry name" value="FHA"/>
    <property type="match status" value="2"/>
</dbReference>
<dbReference type="InterPro" id="IPR000253">
    <property type="entry name" value="FHA_dom"/>
</dbReference>
<dbReference type="FunFam" id="3.40.50.300:FF:000474">
    <property type="entry name" value="Putative ABC transporter ATP-binding subunit"/>
    <property type="match status" value="1"/>
</dbReference>
<evidence type="ECO:0000256" key="6">
    <source>
        <dbReference type="ARBA" id="ARBA00022840"/>
    </source>
</evidence>
<keyword evidence="8 10" id="KW-0472">Membrane</keyword>
<dbReference type="SMART" id="SM00240">
    <property type="entry name" value="FHA"/>
    <property type="match status" value="2"/>
</dbReference>
<organism evidence="13 14">
    <name type="scientific">Mycobacterium sherrisii</name>
    <dbReference type="NCBI Taxonomy" id="243061"/>
    <lineage>
        <taxon>Bacteria</taxon>
        <taxon>Bacillati</taxon>
        <taxon>Actinomycetota</taxon>
        <taxon>Actinomycetes</taxon>
        <taxon>Mycobacteriales</taxon>
        <taxon>Mycobacteriaceae</taxon>
        <taxon>Mycobacterium</taxon>
        <taxon>Mycobacterium simiae complex</taxon>
    </lineage>
</organism>
<keyword evidence="5" id="KW-0547">Nucleotide-binding</keyword>
<feature type="transmembrane region" description="Helical" evidence="10">
    <location>
        <begin position="861"/>
        <end position="880"/>
    </location>
</feature>
<feature type="transmembrane region" description="Helical" evidence="10">
    <location>
        <begin position="794"/>
        <end position="813"/>
    </location>
</feature>
<dbReference type="STRING" id="243061.AWC25_11265"/>
<dbReference type="InterPro" id="IPR003439">
    <property type="entry name" value="ABC_transporter-like_ATP-bd"/>
</dbReference>
<evidence type="ECO:0000256" key="9">
    <source>
        <dbReference type="SAM" id="MobiDB-lite"/>
    </source>
</evidence>
<dbReference type="PROSITE" id="PS50006">
    <property type="entry name" value="FHA_DOMAIN"/>
    <property type="match status" value="2"/>
</dbReference>
<feature type="transmembrane region" description="Helical" evidence="10">
    <location>
        <begin position="677"/>
        <end position="696"/>
    </location>
</feature>
<feature type="domain" description="FHA" evidence="11">
    <location>
        <begin position="253"/>
        <end position="302"/>
    </location>
</feature>
<dbReference type="SMART" id="SM00382">
    <property type="entry name" value="AAA"/>
    <property type="match status" value="1"/>
</dbReference>
<dbReference type="PROSITE" id="PS00211">
    <property type="entry name" value="ABC_TRANSPORTER_1"/>
    <property type="match status" value="1"/>
</dbReference>
<evidence type="ECO:0000256" key="1">
    <source>
        <dbReference type="ARBA" id="ARBA00004141"/>
    </source>
</evidence>
<evidence type="ECO:0000256" key="7">
    <source>
        <dbReference type="ARBA" id="ARBA00022989"/>
    </source>
</evidence>
<feature type="transmembrane region" description="Helical" evidence="10">
    <location>
        <begin position="763"/>
        <end position="782"/>
    </location>
</feature>
<dbReference type="OrthoDB" id="9804819at2"/>
<feature type="region of interest" description="Disordered" evidence="9">
    <location>
        <begin position="89"/>
        <end position="229"/>
    </location>
</feature>
<dbReference type="Gene3D" id="3.40.50.300">
    <property type="entry name" value="P-loop containing nucleotide triphosphate hydrolases"/>
    <property type="match status" value="1"/>
</dbReference>
<keyword evidence="3" id="KW-0597">Phosphoprotein</keyword>
<feature type="compositionally biased region" description="Low complexity" evidence="9">
    <location>
        <begin position="165"/>
        <end position="177"/>
    </location>
</feature>
<dbReference type="InterPro" id="IPR027417">
    <property type="entry name" value="P-loop_NTPase"/>
</dbReference>
<dbReference type="Pfam" id="PF01061">
    <property type="entry name" value="ABC2_membrane"/>
    <property type="match status" value="1"/>
</dbReference>
<reference evidence="14" key="1">
    <citation type="submission" date="2016-09" db="EMBL/GenBank/DDBJ databases">
        <authorList>
            <person name="Greninger A.L."/>
            <person name="Jerome K.R."/>
            <person name="Mcnair B."/>
            <person name="Wallis C."/>
            <person name="Fang F."/>
        </authorList>
    </citation>
    <scope>NUCLEOTIDE SEQUENCE [LARGE SCALE GENOMIC DNA]</scope>
    <source>
        <strain evidence="14">BC1_M4</strain>
    </source>
</reference>
<dbReference type="InterPro" id="IPR003593">
    <property type="entry name" value="AAA+_ATPase"/>
</dbReference>
<evidence type="ECO:0000256" key="3">
    <source>
        <dbReference type="ARBA" id="ARBA00022553"/>
    </source>
</evidence>
<keyword evidence="2" id="KW-0813">Transport</keyword>
<feature type="domain" description="FHA" evidence="11">
    <location>
        <begin position="16"/>
        <end position="65"/>
    </location>
</feature>
<comment type="subcellular location">
    <subcellularLocation>
        <location evidence="1">Membrane</location>
        <topology evidence="1">Multi-pass membrane protein</topology>
    </subcellularLocation>
</comment>
<feature type="compositionally biased region" description="Pro residues" evidence="9">
    <location>
        <begin position="596"/>
        <end position="605"/>
    </location>
</feature>
<dbReference type="CDD" id="cd03213">
    <property type="entry name" value="ABCG_EPDR"/>
    <property type="match status" value="1"/>
</dbReference>
<evidence type="ECO:0000256" key="8">
    <source>
        <dbReference type="ARBA" id="ARBA00023136"/>
    </source>
</evidence>
<feature type="compositionally biased region" description="Pro residues" evidence="9">
    <location>
        <begin position="128"/>
        <end position="145"/>
    </location>
</feature>
<name>A0A1E3SVE3_9MYCO</name>
<feature type="compositionally biased region" description="Low complexity" evidence="9">
    <location>
        <begin position="118"/>
        <end position="127"/>
    </location>
</feature>
<dbReference type="GO" id="GO:0016887">
    <property type="term" value="F:ATP hydrolysis activity"/>
    <property type="evidence" value="ECO:0007669"/>
    <property type="project" value="InterPro"/>
</dbReference>
<comment type="caution">
    <text evidence="13">The sequence shown here is derived from an EMBL/GenBank/DDBJ whole genome shotgun (WGS) entry which is preliminary data.</text>
</comment>
<feature type="transmembrane region" description="Helical" evidence="10">
    <location>
        <begin position="717"/>
        <end position="743"/>
    </location>
</feature>
<evidence type="ECO:0000256" key="2">
    <source>
        <dbReference type="ARBA" id="ARBA00022448"/>
    </source>
</evidence>
<dbReference type="EMBL" id="MIHC01000019">
    <property type="protein sequence ID" value="ODR06094.1"/>
    <property type="molecule type" value="Genomic_DNA"/>
</dbReference>
<keyword evidence="6 13" id="KW-0067">ATP-binding</keyword>
<evidence type="ECO:0000256" key="10">
    <source>
        <dbReference type="SAM" id="Phobius"/>
    </source>
</evidence>
<dbReference type="AlphaFoldDB" id="A0A1E3SVE3"/>
<dbReference type="InterPro" id="IPR017871">
    <property type="entry name" value="ABC_transporter-like_CS"/>
</dbReference>
<feature type="compositionally biased region" description="Pro residues" evidence="9">
    <location>
        <begin position="151"/>
        <end position="164"/>
    </location>
</feature>
<evidence type="ECO:0000313" key="14">
    <source>
        <dbReference type="Proteomes" id="UP000094224"/>
    </source>
</evidence>
<keyword evidence="4 10" id="KW-0812">Transmembrane</keyword>
<dbReference type="CDD" id="cd22694">
    <property type="entry name" value="FHA_Rv1747-like_rpt1"/>
    <property type="match status" value="1"/>
</dbReference>
<feature type="domain" description="ABC transporter" evidence="12">
    <location>
        <begin position="343"/>
        <end position="576"/>
    </location>
</feature>
<dbReference type="Gene3D" id="2.60.200.20">
    <property type="match status" value="2"/>
</dbReference>
<sequence length="890" mass="93545">MRYEGSQRTFAPGNDVVIGRDLRADVRIAHPLISRIHLLVRFDQGRWIAIDNGSLNGLYVNNRRVPAVEIHDGQRINIGNPDGPVLTFEVGRHQGSAGTPPPTTSIPLVNHAGEPRLAGARPATGPAWPGPAQPPPHARPSPAHPPTGAQPGPPSGPPSGPPQHSPSGPVPTHATGPQPSPPHSPTGTHSAGPATGSTPHIYRAQPAPAPPAPAAETPTTMTGRVGGDASNLATSMMKILRPGRSGADVPGAIRIGRANDNDIVIPEVLASRHHATLIPTPAGTEIQDNRSINGTFVNGARVDSALLKDGDVVTIGNIDLVFADGKLARRDADTAAQTRLGGLDVRGVTWTIENNKTLLDEISLAASPGTLTAVIGPSGAGKSTFARLVAGYTHPTKGTVTFEGHNVHAEYASLRSRIGMVPQDDVVHGQLTVEQALGYAAELRLPPDTTKADREQVVARVLEELEMTQHLHTRVDKLSGGQRKRASVALELLTGPSLLILDEPTSGLDPALDRQVMTMLRQLADAGRVVLVVTHSLTYLDVCDQVLLLAPGGKTAFCGPPAQIGPAMGTTNWADIFSSVAGDPDGAKAKYLARTGPPPPPPPAEEPAEIGDPSHTSLLRQFSTIARRQVRLIVSDRGYFVFLALLPFIMGSLSMSVPGDVGFGTPNPMGSAPNEPGQILVLLNVGAVFMGTALTIRDLIGERAIFLREQAVGLSTTAYLMAKVCVYTVFAVAQSAIVTIIALIGKGGPTHGAVVLGRPGLELFVDVALTTVASAMLGLLLSSVAKSNDQIMPLLVVAVMSQLVFSGGMIPVTGRLGLDQMSWATPARWGFAASASTADLNQLVPGPVSPKDSHWRHTASAWWLDTSMLIVLCIAYLTFVRWKIRLKGGR</sequence>
<dbReference type="PROSITE" id="PS50893">
    <property type="entry name" value="ABC_TRANSPORTER_2"/>
    <property type="match status" value="1"/>
</dbReference>
<dbReference type="GO" id="GO:0140359">
    <property type="term" value="F:ABC-type transporter activity"/>
    <property type="evidence" value="ECO:0007669"/>
    <property type="project" value="InterPro"/>
</dbReference>
<feature type="transmembrane region" description="Helical" evidence="10">
    <location>
        <begin position="638"/>
        <end position="657"/>
    </location>
</feature>
<gene>
    <name evidence="13" type="ORF">BHQ21_12465</name>
</gene>
<dbReference type="PANTHER" id="PTHR48041:SF139">
    <property type="entry name" value="PROTEIN SCARLET"/>
    <property type="match status" value="1"/>
</dbReference>
<dbReference type="SUPFAM" id="SSF49879">
    <property type="entry name" value="SMAD/FHA domain"/>
    <property type="match status" value="2"/>
</dbReference>
<dbReference type="GO" id="GO:0016020">
    <property type="term" value="C:membrane"/>
    <property type="evidence" value="ECO:0007669"/>
    <property type="project" value="UniProtKB-SubCell"/>
</dbReference>